<evidence type="ECO:0000313" key="8">
    <source>
        <dbReference type="Proteomes" id="UP001165667"/>
    </source>
</evidence>
<reference evidence="7" key="1">
    <citation type="submission" date="2022-05" db="EMBL/GenBank/DDBJ databases">
        <authorList>
            <person name="Pankratov T."/>
        </authorList>
    </citation>
    <scope>NUCLEOTIDE SEQUENCE</scope>
    <source>
        <strain evidence="7">BP6-180914</strain>
    </source>
</reference>
<dbReference type="PIRSF" id="PIRSF000538">
    <property type="entry name" value="GlpK"/>
    <property type="match status" value="1"/>
</dbReference>
<comment type="caution">
    <text evidence="7">The sequence shown here is derived from an EMBL/GenBank/DDBJ whole genome shotgun (WGS) entry which is preliminary data.</text>
</comment>
<evidence type="ECO:0000313" key="7">
    <source>
        <dbReference type="EMBL" id="MCW6510449.1"/>
    </source>
</evidence>
<evidence type="ECO:0000256" key="1">
    <source>
        <dbReference type="ARBA" id="ARBA00009156"/>
    </source>
</evidence>
<evidence type="ECO:0000259" key="6">
    <source>
        <dbReference type="Pfam" id="PF02782"/>
    </source>
</evidence>
<dbReference type="InterPro" id="IPR018485">
    <property type="entry name" value="FGGY_C"/>
</dbReference>
<dbReference type="GO" id="GO:0016773">
    <property type="term" value="F:phosphotransferase activity, alcohol group as acceptor"/>
    <property type="evidence" value="ECO:0007669"/>
    <property type="project" value="InterPro"/>
</dbReference>
<dbReference type="GO" id="GO:0016301">
    <property type="term" value="F:kinase activity"/>
    <property type="evidence" value="ECO:0007669"/>
    <property type="project" value="UniProtKB-KW"/>
</dbReference>
<dbReference type="AlphaFoldDB" id="A0AA41YYI0"/>
<accession>A0AA41YYI0</accession>
<name>A0AA41YYI0_9HYPH</name>
<dbReference type="EMBL" id="JAMOIM010000015">
    <property type="protein sequence ID" value="MCW6510449.1"/>
    <property type="molecule type" value="Genomic_DNA"/>
</dbReference>
<keyword evidence="2 4" id="KW-0808">Transferase</keyword>
<gene>
    <name evidence="7" type="ORF">M8523_20730</name>
</gene>
<dbReference type="CDD" id="cd07802">
    <property type="entry name" value="ASKHA_NBD_FGGY_EcLyxK-like"/>
    <property type="match status" value="1"/>
</dbReference>
<protein>
    <submittedName>
        <fullName evidence="7">Carbohydrate kinase</fullName>
    </submittedName>
</protein>
<dbReference type="RefSeq" id="WP_282586822.1">
    <property type="nucleotide sequence ID" value="NZ_JAMOIM010000015.1"/>
</dbReference>
<dbReference type="InterPro" id="IPR000577">
    <property type="entry name" value="Carb_kinase_FGGY"/>
</dbReference>
<keyword evidence="8" id="KW-1185">Reference proteome</keyword>
<dbReference type="Pfam" id="PF00370">
    <property type="entry name" value="FGGY_N"/>
    <property type="match status" value="1"/>
</dbReference>
<sequence>MLLGLDCGSTSVKAVLFDEAGRTIATGGRRTEALHPGPGFVEKDMEGLWRAGAAAIRDALAKSGTAPERVDAIGVTAHGDGLYLVDRAGRPLGCGIQSVDSRALAITGEWAASGQLAAVERLSAQRPYPYSATTLLAWIKRHQPERYDHIGHVMFCKDWLRTCLTGVVATDPTDASTAFTDPQTQAYDPAILSILDLAAVRPALPPILPSSGSMGRVTAEAAALTGLVAGTPVTGGMHDVTVSCVGLGNLDPGALSITAGTFSINETLSDRLVVDARCAARAGLKPGQWNNMSISPASSNTVDWFLQTAFRAEWEADAGGGPALWAQIEADLAAPTAADAPLFHPFLYGSPYNAPASASFFGLRSWHGRADMLRAVIEGAVFNHRFHVDVLRSIFPVDRASITGGGSSAPRTAQLFADALGLPVEIPEATEIGALGAALVAGVGAGLYASLDDAVARACRIAARYVPDPDRQAALSRRYDRYLGLVEAVRPFWSATETTSMRPAK</sequence>
<dbReference type="InterPro" id="IPR018483">
    <property type="entry name" value="Carb_kinase_FGGY_CS"/>
</dbReference>
<dbReference type="PANTHER" id="PTHR43095">
    <property type="entry name" value="SUGAR KINASE"/>
    <property type="match status" value="1"/>
</dbReference>
<dbReference type="InterPro" id="IPR050406">
    <property type="entry name" value="FGGY_Carb_Kinase"/>
</dbReference>
<dbReference type="PANTHER" id="PTHR43095:SF3">
    <property type="entry name" value="L-XYLULOSE_3-KETO-L-GULONATE KINASE"/>
    <property type="match status" value="1"/>
</dbReference>
<proteinExistence type="inferred from homology"/>
<dbReference type="Pfam" id="PF02782">
    <property type="entry name" value="FGGY_C"/>
    <property type="match status" value="1"/>
</dbReference>
<dbReference type="InterPro" id="IPR043129">
    <property type="entry name" value="ATPase_NBD"/>
</dbReference>
<dbReference type="GO" id="GO:0005975">
    <property type="term" value="P:carbohydrate metabolic process"/>
    <property type="evidence" value="ECO:0007669"/>
    <property type="project" value="InterPro"/>
</dbReference>
<evidence type="ECO:0000256" key="2">
    <source>
        <dbReference type="ARBA" id="ARBA00022679"/>
    </source>
</evidence>
<evidence type="ECO:0000256" key="3">
    <source>
        <dbReference type="ARBA" id="ARBA00022777"/>
    </source>
</evidence>
<dbReference type="Proteomes" id="UP001165667">
    <property type="component" value="Unassembled WGS sequence"/>
</dbReference>
<keyword evidence="3 4" id="KW-0418">Kinase</keyword>
<feature type="domain" description="Carbohydrate kinase FGGY C-terminal" evidence="6">
    <location>
        <begin position="256"/>
        <end position="444"/>
    </location>
</feature>
<evidence type="ECO:0000256" key="4">
    <source>
        <dbReference type="RuleBase" id="RU003733"/>
    </source>
</evidence>
<feature type="domain" description="Carbohydrate kinase FGGY N-terminal" evidence="5">
    <location>
        <begin position="1"/>
        <end position="246"/>
    </location>
</feature>
<dbReference type="InterPro" id="IPR018484">
    <property type="entry name" value="FGGY_N"/>
</dbReference>
<comment type="similarity">
    <text evidence="1 4">Belongs to the FGGY kinase family.</text>
</comment>
<dbReference type="PROSITE" id="PS00445">
    <property type="entry name" value="FGGY_KINASES_2"/>
    <property type="match status" value="1"/>
</dbReference>
<organism evidence="7 8">
    <name type="scientific">Lichenifustis flavocetrariae</name>
    <dbReference type="NCBI Taxonomy" id="2949735"/>
    <lineage>
        <taxon>Bacteria</taxon>
        <taxon>Pseudomonadati</taxon>
        <taxon>Pseudomonadota</taxon>
        <taxon>Alphaproteobacteria</taxon>
        <taxon>Hyphomicrobiales</taxon>
        <taxon>Lichenihabitantaceae</taxon>
        <taxon>Lichenifustis</taxon>
    </lineage>
</organism>
<evidence type="ECO:0000259" key="5">
    <source>
        <dbReference type="Pfam" id="PF00370"/>
    </source>
</evidence>
<dbReference type="SUPFAM" id="SSF53067">
    <property type="entry name" value="Actin-like ATPase domain"/>
    <property type="match status" value="2"/>
</dbReference>
<dbReference type="Gene3D" id="3.30.420.40">
    <property type="match status" value="2"/>
</dbReference>